<gene>
    <name evidence="1" type="ORF">PR048_020168</name>
</gene>
<organism evidence="1 2">
    <name type="scientific">Dryococelus australis</name>
    <dbReference type="NCBI Taxonomy" id="614101"/>
    <lineage>
        <taxon>Eukaryota</taxon>
        <taxon>Metazoa</taxon>
        <taxon>Ecdysozoa</taxon>
        <taxon>Arthropoda</taxon>
        <taxon>Hexapoda</taxon>
        <taxon>Insecta</taxon>
        <taxon>Pterygota</taxon>
        <taxon>Neoptera</taxon>
        <taxon>Polyneoptera</taxon>
        <taxon>Phasmatodea</taxon>
        <taxon>Verophasmatodea</taxon>
        <taxon>Anareolatae</taxon>
        <taxon>Phasmatidae</taxon>
        <taxon>Eurycanthinae</taxon>
        <taxon>Dryococelus</taxon>
    </lineage>
</organism>
<evidence type="ECO:0000313" key="2">
    <source>
        <dbReference type="Proteomes" id="UP001159363"/>
    </source>
</evidence>
<name>A0ABQ9H5J6_9NEOP</name>
<dbReference type="Proteomes" id="UP001159363">
    <property type="component" value="Chromosome 6"/>
</dbReference>
<protein>
    <submittedName>
        <fullName evidence="1">Uncharacterized protein</fullName>
    </submittedName>
</protein>
<proteinExistence type="predicted"/>
<sequence length="152" mass="17936">MEINEEIHAWCSLPHLSENLQRILASVTLDKETHTYHVEGREERLYSITQLISTCFKQFNAVLITERVVTIAKWPNSVHFEKLSKCANPAKELGEIWNRENSRKALFGVLFHIFVEMHYSSGRTKTCPLARDDDDCDDEWLRFLYDEENYNR</sequence>
<accession>A0ABQ9H5J6</accession>
<reference evidence="1 2" key="1">
    <citation type="submission" date="2023-02" db="EMBL/GenBank/DDBJ databases">
        <title>LHISI_Scaffold_Assembly.</title>
        <authorList>
            <person name="Stuart O.P."/>
            <person name="Cleave R."/>
            <person name="Magrath M.J.L."/>
            <person name="Mikheyev A.S."/>
        </authorList>
    </citation>
    <scope>NUCLEOTIDE SEQUENCE [LARGE SCALE GENOMIC DNA]</scope>
    <source>
        <strain evidence="1">Daus_M_001</strain>
        <tissue evidence="1">Leg muscle</tissue>
    </source>
</reference>
<comment type="caution">
    <text evidence="1">The sequence shown here is derived from an EMBL/GenBank/DDBJ whole genome shotgun (WGS) entry which is preliminary data.</text>
</comment>
<evidence type="ECO:0000313" key="1">
    <source>
        <dbReference type="EMBL" id="KAJ8879560.1"/>
    </source>
</evidence>
<keyword evidence="2" id="KW-1185">Reference proteome</keyword>
<dbReference type="EMBL" id="JARBHB010000007">
    <property type="protein sequence ID" value="KAJ8879560.1"/>
    <property type="molecule type" value="Genomic_DNA"/>
</dbReference>